<evidence type="ECO:0000256" key="8">
    <source>
        <dbReference type="SAM" id="Phobius"/>
    </source>
</evidence>
<dbReference type="PANTHER" id="PTHR24243:SF230">
    <property type="entry name" value="G-PROTEIN COUPLED RECEPTORS FAMILY 1 PROFILE DOMAIN-CONTAINING PROTEIN"/>
    <property type="match status" value="1"/>
</dbReference>
<dbReference type="InterPro" id="IPR017452">
    <property type="entry name" value="GPCR_Rhodpsn_7TM"/>
</dbReference>
<dbReference type="OrthoDB" id="9990906at2759"/>
<keyword evidence="3 8" id="KW-1133">Transmembrane helix</keyword>
<feature type="transmembrane region" description="Helical" evidence="8">
    <location>
        <begin position="206"/>
        <end position="229"/>
    </location>
</feature>
<keyword evidence="5 8" id="KW-0472">Membrane</keyword>
<gene>
    <name evidence="10" type="ORF">KP79_PYT01658</name>
</gene>
<accession>A0A210Q7M0</accession>
<protein>
    <submittedName>
        <fullName evidence="10">FMRFamide receptor</fullName>
    </submittedName>
</protein>
<evidence type="ECO:0000256" key="3">
    <source>
        <dbReference type="ARBA" id="ARBA00022989"/>
    </source>
</evidence>
<proteinExistence type="predicted"/>
<dbReference type="AlphaFoldDB" id="A0A210Q7M0"/>
<evidence type="ECO:0000313" key="11">
    <source>
        <dbReference type="Proteomes" id="UP000242188"/>
    </source>
</evidence>
<dbReference type="SUPFAM" id="SSF81321">
    <property type="entry name" value="Family A G protein-coupled receptor-like"/>
    <property type="match status" value="1"/>
</dbReference>
<organism evidence="10 11">
    <name type="scientific">Mizuhopecten yessoensis</name>
    <name type="common">Japanese scallop</name>
    <name type="synonym">Patinopecten yessoensis</name>
    <dbReference type="NCBI Taxonomy" id="6573"/>
    <lineage>
        <taxon>Eukaryota</taxon>
        <taxon>Metazoa</taxon>
        <taxon>Spiralia</taxon>
        <taxon>Lophotrochozoa</taxon>
        <taxon>Mollusca</taxon>
        <taxon>Bivalvia</taxon>
        <taxon>Autobranchia</taxon>
        <taxon>Pteriomorphia</taxon>
        <taxon>Pectinida</taxon>
        <taxon>Pectinoidea</taxon>
        <taxon>Pectinidae</taxon>
        <taxon>Mizuhopecten</taxon>
    </lineage>
</organism>
<keyword evidence="6 10" id="KW-0675">Receptor</keyword>
<comment type="caution">
    <text evidence="10">The sequence shown here is derived from an EMBL/GenBank/DDBJ whole genome shotgun (WGS) entry which is preliminary data.</text>
</comment>
<dbReference type="Pfam" id="PF00001">
    <property type="entry name" value="7tm_1"/>
    <property type="match status" value="1"/>
</dbReference>
<keyword evidence="7" id="KW-0807">Transducer</keyword>
<evidence type="ECO:0000256" key="6">
    <source>
        <dbReference type="ARBA" id="ARBA00023170"/>
    </source>
</evidence>
<feature type="transmembrane region" description="Helical" evidence="8">
    <location>
        <begin position="108"/>
        <end position="136"/>
    </location>
</feature>
<dbReference type="Gene3D" id="1.20.1070.10">
    <property type="entry name" value="Rhodopsin 7-helix transmembrane proteins"/>
    <property type="match status" value="1"/>
</dbReference>
<evidence type="ECO:0000256" key="1">
    <source>
        <dbReference type="ARBA" id="ARBA00004141"/>
    </source>
</evidence>
<evidence type="ECO:0000256" key="7">
    <source>
        <dbReference type="ARBA" id="ARBA00023224"/>
    </source>
</evidence>
<feature type="transmembrane region" description="Helical" evidence="8">
    <location>
        <begin position="260"/>
        <end position="282"/>
    </location>
</feature>
<feature type="transmembrane region" description="Helical" evidence="8">
    <location>
        <begin position="73"/>
        <end position="96"/>
    </location>
</feature>
<dbReference type="CDD" id="cd14978">
    <property type="entry name" value="7tmA_FMRFamide_R-like"/>
    <property type="match status" value="1"/>
</dbReference>
<evidence type="ECO:0000256" key="4">
    <source>
        <dbReference type="ARBA" id="ARBA00023040"/>
    </source>
</evidence>
<dbReference type="PANTHER" id="PTHR24243">
    <property type="entry name" value="G-PROTEIN COUPLED RECEPTOR"/>
    <property type="match status" value="1"/>
</dbReference>
<dbReference type="PRINTS" id="PR00237">
    <property type="entry name" value="GPCRRHODOPSN"/>
</dbReference>
<dbReference type="GO" id="GO:0004930">
    <property type="term" value="F:G protein-coupled receptor activity"/>
    <property type="evidence" value="ECO:0007669"/>
    <property type="project" value="UniProtKB-KW"/>
</dbReference>
<evidence type="ECO:0000256" key="2">
    <source>
        <dbReference type="ARBA" id="ARBA00022692"/>
    </source>
</evidence>
<dbReference type="Proteomes" id="UP000242188">
    <property type="component" value="Unassembled WGS sequence"/>
</dbReference>
<name>A0A210Q7M0_MIZYE</name>
<dbReference type="PROSITE" id="PS50262">
    <property type="entry name" value="G_PROTEIN_RECEP_F1_2"/>
    <property type="match status" value="1"/>
</dbReference>
<sequence>MGDRNLSLQNQTSHIINGSIPVNNFTDFEDDRIVGNKDNFYDLIMPIISSLGIVGNIVSFVVLFQLSKSSSFYLYLAFLALSDMASLVFGGIFQWMRIVGFFKLSRSGSLFFCSVDFSCILIFMQLSSWITVAVTIDRYIAVCHPFHVNQYCTRKRALIYIGVTFLIIAALNLPIICLKWDDENSSCVMPEFANVYCFKYSTYIEMFVYILIPVLLICIFNSLIARGLILSANKRRSLTSGNEYNSCSTPIKNDSTKKTITTLFAVTAFYISAILPLLVYFIQEMVNGVENTYLNLIHLPIVAETCTLLNHSMNLLLYGFTGQGFREKFASMLCFQRFIRK</sequence>
<keyword evidence="4" id="KW-0297">G-protein coupled receptor</keyword>
<comment type="subcellular location">
    <subcellularLocation>
        <location evidence="1">Membrane</location>
        <topology evidence="1">Multi-pass membrane protein</topology>
    </subcellularLocation>
</comment>
<keyword evidence="2 8" id="KW-0812">Transmembrane</keyword>
<feature type="transmembrane region" description="Helical" evidence="8">
    <location>
        <begin position="157"/>
        <end position="176"/>
    </location>
</feature>
<reference evidence="10 11" key="1">
    <citation type="journal article" date="2017" name="Nat. Ecol. Evol.">
        <title>Scallop genome provides insights into evolution of bilaterian karyotype and development.</title>
        <authorList>
            <person name="Wang S."/>
            <person name="Zhang J."/>
            <person name="Jiao W."/>
            <person name="Li J."/>
            <person name="Xun X."/>
            <person name="Sun Y."/>
            <person name="Guo X."/>
            <person name="Huan P."/>
            <person name="Dong B."/>
            <person name="Zhang L."/>
            <person name="Hu X."/>
            <person name="Sun X."/>
            <person name="Wang J."/>
            <person name="Zhao C."/>
            <person name="Wang Y."/>
            <person name="Wang D."/>
            <person name="Huang X."/>
            <person name="Wang R."/>
            <person name="Lv J."/>
            <person name="Li Y."/>
            <person name="Zhang Z."/>
            <person name="Liu B."/>
            <person name="Lu W."/>
            <person name="Hui Y."/>
            <person name="Liang J."/>
            <person name="Zhou Z."/>
            <person name="Hou R."/>
            <person name="Li X."/>
            <person name="Liu Y."/>
            <person name="Li H."/>
            <person name="Ning X."/>
            <person name="Lin Y."/>
            <person name="Zhao L."/>
            <person name="Xing Q."/>
            <person name="Dou J."/>
            <person name="Li Y."/>
            <person name="Mao J."/>
            <person name="Guo H."/>
            <person name="Dou H."/>
            <person name="Li T."/>
            <person name="Mu C."/>
            <person name="Jiang W."/>
            <person name="Fu Q."/>
            <person name="Fu X."/>
            <person name="Miao Y."/>
            <person name="Liu J."/>
            <person name="Yu Q."/>
            <person name="Li R."/>
            <person name="Liao H."/>
            <person name="Li X."/>
            <person name="Kong Y."/>
            <person name="Jiang Z."/>
            <person name="Chourrout D."/>
            <person name="Li R."/>
            <person name="Bao Z."/>
        </authorList>
    </citation>
    <scope>NUCLEOTIDE SEQUENCE [LARGE SCALE GENOMIC DNA]</scope>
    <source>
        <strain evidence="10 11">PY_sf001</strain>
    </source>
</reference>
<evidence type="ECO:0000259" key="9">
    <source>
        <dbReference type="PROSITE" id="PS50262"/>
    </source>
</evidence>
<dbReference type="EMBL" id="NEDP02004689">
    <property type="protein sequence ID" value="OWF44736.1"/>
    <property type="molecule type" value="Genomic_DNA"/>
</dbReference>
<feature type="transmembrane region" description="Helical" evidence="8">
    <location>
        <begin position="43"/>
        <end position="66"/>
    </location>
</feature>
<evidence type="ECO:0000313" key="10">
    <source>
        <dbReference type="EMBL" id="OWF44736.1"/>
    </source>
</evidence>
<evidence type="ECO:0000256" key="5">
    <source>
        <dbReference type="ARBA" id="ARBA00023136"/>
    </source>
</evidence>
<dbReference type="InterPro" id="IPR000276">
    <property type="entry name" value="GPCR_Rhodpsn"/>
</dbReference>
<keyword evidence="11" id="KW-1185">Reference proteome</keyword>
<feature type="domain" description="G-protein coupled receptors family 1 profile" evidence="9">
    <location>
        <begin position="55"/>
        <end position="318"/>
    </location>
</feature>
<dbReference type="GO" id="GO:0005886">
    <property type="term" value="C:plasma membrane"/>
    <property type="evidence" value="ECO:0007669"/>
    <property type="project" value="TreeGrafter"/>
</dbReference>